<comment type="caution">
    <text evidence="2">The sequence shown here is derived from an EMBL/GenBank/DDBJ whole genome shotgun (WGS) entry which is preliminary data.</text>
</comment>
<evidence type="ECO:0000313" key="3">
    <source>
        <dbReference type="Proteomes" id="UP000562929"/>
    </source>
</evidence>
<feature type="compositionally biased region" description="Polar residues" evidence="1">
    <location>
        <begin position="38"/>
        <end position="65"/>
    </location>
</feature>
<dbReference type="Proteomes" id="UP000562929">
    <property type="component" value="Unassembled WGS sequence"/>
</dbReference>
<dbReference type="EMBL" id="JAACLJ010000009">
    <property type="protein sequence ID" value="KAF4580909.1"/>
    <property type="molecule type" value="Genomic_DNA"/>
</dbReference>
<sequence length="127" mass="13924">MALIGQVIMELYGQSPPPAKHPPHPQLAQHPHPRRPLTSPSFLLSLKKQSPSPNKMLISASSTSVLARPADGSAAARSWDELGDELRGAWRRRLREVRAWTQDMGEDVFRGVLFGEIAGVIGRVVQG</sequence>
<organism evidence="2 3">
    <name type="scientific">Ophiocordyceps camponoti-floridani</name>
    <dbReference type="NCBI Taxonomy" id="2030778"/>
    <lineage>
        <taxon>Eukaryota</taxon>
        <taxon>Fungi</taxon>
        <taxon>Dikarya</taxon>
        <taxon>Ascomycota</taxon>
        <taxon>Pezizomycotina</taxon>
        <taxon>Sordariomycetes</taxon>
        <taxon>Hypocreomycetidae</taxon>
        <taxon>Hypocreales</taxon>
        <taxon>Ophiocordycipitaceae</taxon>
        <taxon>Ophiocordyceps</taxon>
    </lineage>
</organism>
<gene>
    <name evidence="2" type="ORF">GQ602_007046</name>
</gene>
<dbReference type="OrthoDB" id="16538at2759"/>
<proteinExistence type="predicted"/>
<accession>A0A8H4VAM3</accession>
<evidence type="ECO:0000256" key="1">
    <source>
        <dbReference type="SAM" id="MobiDB-lite"/>
    </source>
</evidence>
<evidence type="ECO:0000313" key="2">
    <source>
        <dbReference type="EMBL" id="KAF4580909.1"/>
    </source>
</evidence>
<reference evidence="2 3" key="1">
    <citation type="journal article" date="2020" name="G3 (Bethesda)">
        <title>Genetic Underpinnings of Host Manipulation by Ophiocordyceps as Revealed by Comparative Transcriptomics.</title>
        <authorList>
            <person name="Will I."/>
            <person name="Das B."/>
            <person name="Trinh T."/>
            <person name="Brachmann A."/>
            <person name="Ohm R.A."/>
            <person name="de Bekker C."/>
        </authorList>
    </citation>
    <scope>NUCLEOTIDE SEQUENCE [LARGE SCALE GENOMIC DNA]</scope>
    <source>
        <strain evidence="2 3">EC05</strain>
    </source>
</reference>
<name>A0A8H4VAM3_9HYPO</name>
<protein>
    <submittedName>
        <fullName evidence="2">Guanine nucleotide exchange factor-like protein</fullName>
    </submittedName>
</protein>
<keyword evidence="3" id="KW-1185">Reference proteome</keyword>
<feature type="region of interest" description="Disordered" evidence="1">
    <location>
        <begin position="13"/>
        <end position="75"/>
    </location>
</feature>
<dbReference type="AlphaFoldDB" id="A0A8H4VAM3"/>